<evidence type="ECO:0000313" key="1">
    <source>
        <dbReference type="EMBL" id="EEG31320.1"/>
    </source>
</evidence>
<organism evidence="1 2">
    <name type="scientific">[Clostridium] methylpentosum DSM 5476</name>
    <dbReference type="NCBI Taxonomy" id="537013"/>
    <lineage>
        <taxon>Bacteria</taxon>
        <taxon>Bacillati</taxon>
        <taxon>Bacillota</taxon>
        <taxon>Clostridia</taxon>
        <taxon>Eubacteriales</taxon>
        <taxon>Oscillospiraceae</taxon>
        <taxon>Oscillospiraceae incertae sedis</taxon>
    </lineage>
</organism>
<gene>
    <name evidence="1" type="ORF">CLOSTMETH_01118</name>
</gene>
<sequence length="74" mass="8098">MPFYYKNNLKSGVLSLYPFLKCAPALETPLLIAANLPLSTAFGDFGTVKKHSNMLSCNQTDLTFGSQFSAHRLG</sequence>
<reference evidence="1 2" key="1">
    <citation type="submission" date="2009-01" db="EMBL/GenBank/DDBJ databases">
        <authorList>
            <person name="Fulton L."/>
            <person name="Clifton S."/>
            <person name="Fulton B."/>
            <person name="Xu J."/>
            <person name="Minx P."/>
            <person name="Pepin K.H."/>
            <person name="Johnson M."/>
            <person name="Bhonagiri V."/>
            <person name="Nash W.E."/>
            <person name="Mardis E.R."/>
            <person name="Wilson R.K."/>
        </authorList>
    </citation>
    <scope>NUCLEOTIDE SEQUENCE [LARGE SCALE GENOMIC DNA]</scope>
    <source>
        <strain evidence="1 2">DSM 5476</strain>
    </source>
</reference>
<comment type="caution">
    <text evidence="1">The sequence shown here is derived from an EMBL/GenBank/DDBJ whole genome shotgun (WGS) entry which is preliminary data.</text>
</comment>
<dbReference type="HOGENOM" id="CLU_2681195_0_0_9"/>
<name>C0EBA0_9FIRM</name>
<proteinExistence type="predicted"/>
<accession>C0EBA0</accession>
<evidence type="ECO:0000313" key="2">
    <source>
        <dbReference type="Proteomes" id="UP000003340"/>
    </source>
</evidence>
<dbReference type="Proteomes" id="UP000003340">
    <property type="component" value="Unassembled WGS sequence"/>
</dbReference>
<dbReference type="STRING" id="537013.CLOSTMETH_01118"/>
<dbReference type="AlphaFoldDB" id="C0EBA0"/>
<protein>
    <submittedName>
        <fullName evidence="1">Uncharacterized protein</fullName>
    </submittedName>
</protein>
<reference evidence="1 2" key="2">
    <citation type="submission" date="2009-02" db="EMBL/GenBank/DDBJ databases">
        <title>Draft genome sequence of Clostridium methylpentosum (DSM 5476).</title>
        <authorList>
            <person name="Sudarsanam P."/>
            <person name="Ley R."/>
            <person name="Guruge J."/>
            <person name="Turnbaugh P.J."/>
            <person name="Mahowald M."/>
            <person name="Liep D."/>
            <person name="Gordon J."/>
        </authorList>
    </citation>
    <scope>NUCLEOTIDE SEQUENCE [LARGE SCALE GENOMIC DNA]</scope>
    <source>
        <strain evidence="1 2">DSM 5476</strain>
    </source>
</reference>
<dbReference type="EMBL" id="ACEC01000040">
    <property type="protein sequence ID" value="EEG31320.1"/>
    <property type="molecule type" value="Genomic_DNA"/>
</dbReference>
<keyword evidence="2" id="KW-1185">Reference proteome</keyword>